<dbReference type="InterPro" id="IPR011990">
    <property type="entry name" value="TPR-like_helical_dom_sf"/>
</dbReference>
<dbReference type="PANTHER" id="PTHR22767:SF3">
    <property type="entry name" value="N-ALPHA-ACETYLTRANSFERASE 25, NATB AUXILIARY SUBUNIT"/>
    <property type="match status" value="1"/>
</dbReference>
<sequence length="964" mass="107987">MDRQIRAIYGLAPYELSCVFNTDSEALDTNSNKSAIAACQKILKKQPKHQLTNALLALALVRSQKVEEALTHCDDVLAAKPTDDAVLTAMMHVLRSLARQKDIVTMFEEASKQLPASEDLAVQTFLANIRVQNFKAAQQIAGRMHKQFQEDKYIYWHVLSAILQARACRPRFTRQSHISHQANESSTAPQMRTLLYKLAHRLVTSSPTPPYVNADRFHLHLIILRELGLFDEARTLLESEVGRGICAASLACNEVRRDIWRANGMYQEEGAKAEKRITEAKDRNWLEFLSVIDAALPPAAVKSEPAAAETADSSARVAKAQELFTKLAEQDGSKDRSAALALLELEKRARLAGLSTDAQRMVDVTKRYFEVFGDKACCFEDLKPYVLFEDDDSTQWTAFLQGFTTLPTEETRTLRKVINAHKLLRYTLPANELTADTELTRAEEYTKQYLRGLLLGANLPSTELQPADDLALLAASAFVNIWQLTHDEKYLYNAAVVLEFGLTKSKQAFQMRLLLVRIYRILGAPSAALEHYRVLQIKQVQHDTLSHFLLSRSSAFSLAGGGDLTYHTECFEASQIYLSNLQDTGEYIARAFTGEKYSQIPEFILFEDRLENSLQRDLLKMEDLRIRLTHEPVSSDIIDMELVELKFSLDRLHYDNRDFDILANYQPRISTSINDQTLLFGKPEGRGWLSAFLKIYTRAFQQGSDLDDTVEEKLLIGDRPKQTAPDANIPLKDRLKTFSETDLAELTADEQSFLQFCASLANWLEVYHDYARPPPAVVLAEAAKLTQSKTGQPLKGIEIPPKGAANGSAKKDEEPPAVVAPPPSIAQHFEALKKRFDAVRDAPSPSAALHAYLILLVESLRFKNQSAVKANKLGSLVQHFKPIRNAAQGLLREISASLVKLSDVEGTAERRKVFVDACSPVTALSIDHDFVLNVGKKVTESRKKVLEGYGKAIARVLTINTKQQ</sequence>
<protein>
    <submittedName>
        <fullName evidence="3">Actin cytoskeleton organization protein</fullName>
    </submittedName>
</protein>
<gene>
    <name evidence="3" type="ORF">HMN09_00084300</name>
</gene>
<evidence type="ECO:0000256" key="2">
    <source>
        <dbReference type="SAM" id="MobiDB-lite"/>
    </source>
</evidence>
<dbReference type="OrthoDB" id="1874341at2759"/>
<reference evidence="3" key="1">
    <citation type="submission" date="2020-05" db="EMBL/GenBank/DDBJ databases">
        <title>Mycena genomes resolve the evolution of fungal bioluminescence.</title>
        <authorList>
            <person name="Tsai I.J."/>
        </authorList>
    </citation>
    <scope>NUCLEOTIDE SEQUENCE</scope>
    <source>
        <strain evidence="3">110903Hualien_Pintung</strain>
    </source>
</reference>
<dbReference type="InterPro" id="IPR019183">
    <property type="entry name" value="NAA25_NatB_aux_su"/>
</dbReference>
<dbReference type="Pfam" id="PF09797">
    <property type="entry name" value="NatB_MDM20"/>
    <property type="match status" value="1"/>
</dbReference>
<accession>A0A8H6TU15</accession>
<dbReference type="AlphaFoldDB" id="A0A8H6TU15"/>
<dbReference type="GO" id="GO:0031416">
    <property type="term" value="C:NatB complex"/>
    <property type="evidence" value="ECO:0007669"/>
    <property type="project" value="TreeGrafter"/>
</dbReference>
<dbReference type="EMBL" id="JACAZE010000001">
    <property type="protein sequence ID" value="KAF7323044.1"/>
    <property type="molecule type" value="Genomic_DNA"/>
</dbReference>
<evidence type="ECO:0000256" key="1">
    <source>
        <dbReference type="ARBA" id="ARBA00006298"/>
    </source>
</evidence>
<name>A0A8H6TU15_MYCCL</name>
<dbReference type="Proteomes" id="UP000613580">
    <property type="component" value="Unassembled WGS sequence"/>
</dbReference>
<keyword evidence="4" id="KW-1185">Reference proteome</keyword>
<evidence type="ECO:0000313" key="4">
    <source>
        <dbReference type="Proteomes" id="UP000613580"/>
    </source>
</evidence>
<comment type="similarity">
    <text evidence="1">Belongs to the MDM20/NAA25 family.</text>
</comment>
<feature type="region of interest" description="Disordered" evidence="2">
    <location>
        <begin position="792"/>
        <end position="821"/>
    </location>
</feature>
<proteinExistence type="inferred from homology"/>
<dbReference type="Gene3D" id="1.25.40.1040">
    <property type="match status" value="1"/>
</dbReference>
<comment type="caution">
    <text evidence="3">The sequence shown here is derived from an EMBL/GenBank/DDBJ whole genome shotgun (WGS) entry which is preliminary data.</text>
</comment>
<evidence type="ECO:0000313" key="3">
    <source>
        <dbReference type="EMBL" id="KAF7323044.1"/>
    </source>
</evidence>
<organism evidence="3 4">
    <name type="scientific">Mycena chlorophos</name>
    <name type="common">Agaric fungus</name>
    <name type="synonym">Agaricus chlorophos</name>
    <dbReference type="NCBI Taxonomy" id="658473"/>
    <lineage>
        <taxon>Eukaryota</taxon>
        <taxon>Fungi</taxon>
        <taxon>Dikarya</taxon>
        <taxon>Basidiomycota</taxon>
        <taxon>Agaricomycotina</taxon>
        <taxon>Agaricomycetes</taxon>
        <taxon>Agaricomycetidae</taxon>
        <taxon>Agaricales</taxon>
        <taxon>Marasmiineae</taxon>
        <taxon>Mycenaceae</taxon>
        <taxon>Mycena</taxon>
    </lineage>
</organism>
<dbReference type="SUPFAM" id="SSF48452">
    <property type="entry name" value="TPR-like"/>
    <property type="match status" value="1"/>
</dbReference>
<dbReference type="PANTHER" id="PTHR22767">
    <property type="entry name" value="N-TERMINAL ACETYLTRANSFERASE-RELATED"/>
    <property type="match status" value="1"/>
</dbReference>